<dbReference type="EMBL" id="CP063169">
    <property type="protein sequence ID" value="QOR71527.1"/>
    <property type="molecule type" value="Genomic_DNA"/>
</dbReference>
<dbReference type="InterPro" id="IPR018723">
    <property type="entry name" value="DUF2254_membrane"/>
</dbReference>
<evidence type="ECO:0000256" key="1">
    <source>
        <dbReference type="SAM" id="Phobius"/>
    </source>
</evidence>
<keyword evidence="3" id="KW-1185">Reference proteome</keyword>
<protein>
    <submittedName>
        <fullName evidence="2">DUF2254 domain-containing protein</fullName>
    </submittedName>
</protein>
<feature type="transmembrane region" description="Helical" evidence="1">
    <location>
        <begin position="76"/>
        <end position="100"/>
    </location>
</feature>
<feature type="transmembrane region" description="Helical" evidence="1">
    <location>
        <begin position="151"/>
        <end position="176"/>
    </location>
</feature>
<dbReference type="AlphaFoldDB" id="A0A7M1SWX3"/>
<dbReference type="KEGG" id="halt:IM660_04345"/>
<feature type="transmembrane region" description="Helical" evidence="1">
    <location>
        <begin position="34"/>
        <end position="55"/>
    </location>
</feature>
<name>A0A7M1SWX3_9MICO</name>
<keyword evidence="1" id="KW-0812">Transmembrane</keyword>
<dbReference type="Pfam" id="PF10011">
    <property type="entry name" value="DUF2254"/>
    <property type="match status" value="1"/>
</dbReference>
<dbReference type="RefSeq" id="WP_193498185.1">
    <property type="nucleotide sequence ID" value="NZ_CP063169.1"/>
</dbReference>
<keyword evidence="1" id="KW-0472">Membrane</keyword>
<reference evidence="2 3" key="1">
    <citation type="submission" date="2020-10" db="EMBL/GenBank/DDBJ databases">
        <title>Haloactinobacterium sp. RN3S43, a bacterium isolated from saline soil.</title>
        <authorList>
            <person name="Sun J.-Q."/>
        </authorList>
    </citation>
    <scope>NUCLEOTIDE SEQUENCE [LARGE SCALE GENOMIC DNA]</scope>
    <source>
        <strain evidence="2 3">RN3S43</strain>
    </source>
</reference>
<organism evidence="2 3">
    <name type="scientific">Ruania alkalisoli</name>
    <dbReference type="NCBI Taxonomy" id="2779775"/>
    <lineage>
        <taxon>Bacteria</taxon>
        <taxon>Bacillati</taxon>
        <taxon>Actinomycetota</taxon>
        <taxon>Actinomycetes</taxon>
        <taxon>Micrococcales</taxon>
        <taxon>Ruaniaceae</taxon>
        <taxon>Ruania</taxon>
    </lineage>
</organism>
<evidence type="ECO:0000313" key="2">
    <source>
        <dbReference type="EMBL" id="QOR71527.1"/>
    </source>
</evidence>
<dbReference type="Proteomes" id="UP000593758">
    <property type="component" value="Chromosome"/>
</dbReference>
<gene>
    <name evidence="2" type="ORF">IM660_04345</name>
</gene>
<sequence>MAGPRPSPDVHRVTPMGVPAIRAAGPWARLWQPFWAVPLAICLAAVLLGAAMPEIEGAFAGSLPQIFDGGPEGARSVLSTIASAMISVTGLVFSITMVVLQLASSQFSPRVLGNFLHSRVTQITLGVFAASFIFSLTVLRAVRNADGDQEAFVPQISVGLALLLVGLSLISLIAFIREITTAIQVSQVISDIGDTTVRLVEGMRPEPTGEDQHVTGKYAEPDESVTWAPDPDQPRHPVHMGSRHGHLVSIDYAMLLAIATEFDVIVACEIAVGDFRAEQQPLATIWGRSVDSAGGDEVTAAENRVRSAFAFATERSMLQDPAFGIRQLVDIAERALSPGINDPTTAVQVIDELHRILRPLVQQPDARPYITDGDGTLRVVHAPPDVETLLRLAVSEIVHYGSGSVQVPTRMRAMLDDLVAICRVEHRPAVEDLVRQLDPSEAPR</sequence>
<keyword evidence="1" id="KW-1133">Transmembrane helix</keyword>
<feature type="transmembrane region" description="Helical" evidence="1">
    <location>
        <begin position="120"/>
        <end position="139"/>
    </location>
</feature>
<accession>A0A7M1SWX3</accession>
<evidence type="ECO:0000313" key="3">
    <source>
        <dbReference type="Proteomes" id="UP000593758"/>
    </source>
</evidence>
<proteinExistence type="predicted"/>